<dbReference type="InterPro" id="IPR018553">
    <property type="entry name" value="E2_Ub-conjug_enz"/>
</dbReference>
<evidence type="ECO:0000259" key="2">
    <source>
        <dbReference type="Pfam" id="PF09418"/>
    </source>
</evidence>
<dbReference type="PANTHER" id="PTHR31560:SF0">
    <property type="entry name" value="UPF0652 PROTEIN C22H10.08"/>
    <property type="match status" value="1"/>
</dbReference>
<dbReference type="Proteomes" id="UP001178507">
    <property type="component" value="Unassembled WGS sequence"/>
</dbReference>
<evidence type="ECO:0000313" key="3">
    <source>
        <dbReference type="EMBL" id="CAJ1386702.1"/>
    </source>
</evidence>
<dbReference type="AlphaFoldDB" id="A0AA36N0X4"/>
<feature type="compositionally biased region" description="Polar residues" evidence="1">
    <location>
        <begin position="151"/>
        <end position="167"/>
    </location>
</feature>
<feature type="domain" description="Non-canonical E2 ubiquitin-conjugating enzyme C-terminal" evidence="2">
    <location>
        <begin position="2"/>
        <end position="114"/>
    </location>
</feature>
<dbReference type="Pfam" id="PF09418">
    <property type="entry name" value="DUF2009"/>
    <property type="match status" value="1"/>
</dbReference>
<protein>
    <recommendedName>
        <fullName evidence="2">Non-canonical E2 ubiquitin-conjugating enzyme C-terminal domain-containing protein</fullName>
    </recommendedName>
</protein>
<dbReference type="EMBL" id="CAUJNA010001402">
    <property type="protein sequence ID" value="CAJ1386702.1"/>
    <property type="molecule type" value="Genomic_DNA"/>
</dbReference>
<organism evidence="3 4">
    <name type="scientific">Effrenium voratum</name>
    <dbReference type="NCBI Taxonomy" id="2562239"/>
    <lineage>
        <taxon>Eukaryota</taxon>
        <taxon>Sar</taxon>
        <taxon>Alveolata</taxon>
        <taxon>Dinophyceae</taxon>
        <taxon>Suessiales</taxon>
        <taxon>Symbiodiniaceae</taxon>
        <taxon>Effrenium</taxon>
    </lineage>
</organism>
<sequence>MQVSHNYEQGQQLLQSREFSTRGPFFQTVLEIGRRYKILNPERMRDSYGKLMYFLQDSRKPEVRDLLEFDIVSPVRSVWDVLKRSPKGVELLEDPQLKIATMEIMSEAAFRSSARSRRRSPPSRASPPSTAPWHGGGSGTTAASIPPGTCSAPTGSRTPKTSTMGTSCQRTWWSSVSIPWATTAPT</sequence>
<feature type="region of interest" description="Disordered" evidence="1">
    <location>
        <begin position="110"/>
        <end position="167"/>
    </location>
</feature>
<comment type="caution">
    <text evidence="3">The sequence shown here is derived from an EMBL/GenBank/DDBJ whole genome shotgun (WGS) entry which is preliminary data.</text>
</comment>
<evidence type="ECO:0000313" key="4">
    <source>
        <dbReference type="Proteomes" id="UP001178507"/>
    </source>
</evidence>
<dbReference type="PANTHER" id="PTHR31560">
    <property type="entry name" value="UPF0652 PROTEIN C16A11.03C-RELATED"/>
    <property type="match status" value="1"/>
</dbReference>
<reference evidence="3" key="1">
    <citation type="submission" date="2023-08" db="EMBL/GenBank/DDBJ databases">
        <authorList>
            <person name="Chen Y."/>
            <person name="Shah S."/>
            <person name="Dougan E. K."/>
            <person name="Thang M."/>
            <person name="Chan C."/>
        </authorList>
    </citation>
    <scope>NUCLEOTIDE SEQUENCE</scope>
</reference>
<proteinExistence type="predicted"/>
<evidence type="ECO:0000256" key="1">
    <source>
        <dbReference type="SAM" id="MobiDB-lite"/>
    </source>
</evidence>
<dbReference type="InterPro" id="IPR057668">
    <property type="entry name" value="E2_Ub-conjug_enz_C"/>
</dbReference>
<keyword evidence="4" id="KW-1185">Reference proteome</keyword>
<accession>A0AA36N0X4</accession>
<feature type="compositionally biased region" description="Low complexity" evidence="1">
    <location>
        <begin position="122"/>
        <end position="132"/>
    </location>
</feature>
<gene>
    <name evidence="3" type="ORF">EVOR1521_LOCUS12932</name>
</gene>
<name>A0AA36N0X4_9DINO</name>